<dbReference type="PANTHER" id="PTHR30055:SF234">
    <property type="entry name" value="HTH-TYPE TRANSCRIPTIONAL REGULATOR BETI"/>
    <property type="match status" value="1"/>
</dbReference>
<sequence>MQTQLKLTRILASAQAQFIVPGFADTKMVNIAKAADVAVGTLYTLVKSKSELLTLLFATTLDPTIITQPLQLPWRPLTNAELVAQTKQAYQTATRSLLTSIQTSPVDNQFDTLVTELFTTFDRFGAYFLTLERNPQMNPELMTLYRHYRQQLYHTISRILGQLSAKNVIRPLPNPTADAFIIIDEIFWWSAHKQYDSFERAATTVDQNQIKAAVIQQLLAGYQRH</sequence>
<dbReference type="Proteomes" id="UP000289996">
    <property type="component" value="Unassembled WGS sequence"/>
</dbReference>
<dbReference type="InterPro" id="IPR050109">
    <property type="entry name" value="HTH-type_TetR-like_transc_reg"/>
</dbReference>
<dbReference type="PANTHER" id="PTHR30055">
    <property type="entry name" value="HTH-TYPE TRANSCRIPTIONAL REGULATOR RUTR"/>
    <property type="match status" value="1"/>
</dbReference>
<dbReference type="GO" id="GO:0003700">
    <property type="term" value="F:DNA-binding transcription factor activity"/>
    <property type="evidence" value="ECO:0007669"/>
    <property type="project" value="TreeGrafter"/>
</dbReference>
<evidence type="ECO:0000256" key="1">
    <source>
        <dbReference type="ARBA" id="ARBA00023015"/>
    </source>
</evidence>
<keyword evidence="3" id="KW-0804">Transcription</keyword>
<evidence type="ECO:0000256" key="3">
    <source>
        <dbReference type="ARBA" id="ARBA00023163"/>
    </source>
</evidence>
<dbReference type="GO" id="GO:0000976">
    <property type="term" value="F:transcription cis-regulatory region binding"/>
    <property type="evidence" value="ECO:0007669"/>
    <property type="project" value="TreeGrafter"/>
</dbReference>
<evidence type="ECO:0000313" key="6">
    <source>
        <dbReference type="Proteomes" id="UP000289996"/>
    </source>
</evidence>
<dbReference type="Gene3D" id="1.10.357.10">
    <property type="entry name" value="Tetracycline Repressor, domain 2"/>
    <property type="match status" value="1"/>
</dbReference>
<dbReference type="Pfam" id="PF00440">
    <property type="entry name" value="TetR_N"/>
    <property type="match status" value="1"/>
</dbReference>
<proteinExistence type="predicted"/>
<evidence type="ECO:0000313" key="5">
    <source>
        <dbReference type="EMBL" id="VDG28187.1"/>
    </source>
</evidence>
<name>A0A660E103_9LACO</name>
<evidence type="ECO:0000259" key="4">
    <source>
        <dbReference type="Pfam" id="PF00440"/>
    </source>
</evidence>
<dbReference type="AlphaFoldDB" id="A0A660E103"/>
<dbReference type="OrthoDB" id="9789566at2"/>
<dbReference type="InterPro" id="IPR009057">
    <property type="entry name" value="Homeodomain-like_sf"/>
</dbReference>
<dbReference type="InterPro" id="IPR001647">
    <property type="entry name" value="HTH_TetR"/>
</dbReference>
<evidence type="ECO:0000256" key="2">
    <source>
        <dbReference type="ARBA" id="ARBA00023125"/>
    </source>
</evidence>
<keyword evidence="6" id="KW-1185">Reference proteome</keyword>
<dbReference type="RefSeq" id="WP_130851694.1">
    <property type="nucleotide sequence ID" value="NZ_UYIG01000101.1"/>
</dbReference>
<gene>
    <name evidence="5" type="ORF">MUDAN_MDHGFNIF_02909</name>
</gene>
<feature type="domain" description="HTH tetR-type" evidence="4">
    <location>
        <begin position="10"/>
        <end position="53"/>
    </location>
</feature>
<keyword evidence="1" id="KW-0805">Transcription regulation</keyword>
<dbReference type="SUPFAM" id="SSF46689">
    <property type="entry name" value="Homeodomain-like"/>
    <property type="match status" value="1"/>
</dbReference>
<reference evidence="5 6" key="1">
    <citation type="submission" date="2018-11" db="EMBL/GenBank/DDBJ databases">
        <authorList>
            <person name="Wuyts S."/>
        </authorList>
    </citation>
    <scope>NUCLEOTIDE SEQUENCE [LARGE SCALE GENOMIC DNA]</scope>
    <source>
        <strain evidence="5">Lactobacillus mudanjiangensis AMBF249</strain>
    </source>
</reference>
<dbReference type="EMBL" id="UYIG01000101">
    <property type="protein sequence ID" value="VDG28187.1"/>
    <property type="molecule type" value="Genomic_DNA"/>
</dbReference>
<organism evidence="5 6">
    <name type="scientific">Lactiplantibacillus mudanjiangensis</name>
    <dbReference type="NCBI Taxonomy" id="1296538"/>
    <lineage>
        <taxon>Bacteria</taxon>
        <taxon>Bacillati</taxon>
        <taxon>Bacillota</taxon>
        <taxon>Bacilli</taxon>
        <taxon>Lactobacillales</taxon>
        <taxon>Lactobacillaceae</taxon>
        <taxon>Lactiplantibacillus</taxon>
    </lineage>
</organism>
<protein>
    <recommendedName>
        <fullName evidence="4">HTH tetR-type domain-containing protein</fullName>
    </recommendedName>
</protein>
<accession>A0A660E103</accession>
<keyword evidence="2" id="KW-0238">DNA-binding</keyword>